<evidence type="ECO:0000256" key="1">
    <source>
        <dbReference type="SAM" id="Phobius"/>
    </source>
</evidence>
<keyword evidence="1" id="KW-0812">Transmembrane</keyword>
<feature type="transmembrane region" description="Helical" evidence="1">
    <location>
        <begin position="6"/>
        <end position="25"/>
    </location>
</feature>
<dbReference type="EMBL" id="DTBD01000060">
    <property type="protein sequence ID" value="HGQ64932.1"/>
    <property type="molecule type" value="Genomic_DNA"/>
</dbReference>
<dbReference type="EMBL" id="DTCK01000038">
    <property type="protein sequence ID" value="HGQ36213.1"/>
    <property type="molecule type" value="Genomic_DNA"/>
</dbReference>
<accession>A0A7C4NTW9</accession>
<keyword evidence="1" id="KW-0472">Membrane</keyword>
<sequence>MELTEALSISLINTIVVLLVIIFSVKRVSRIKLYGPYLFQLDKDESGNPILKKVPVGSVTEGLIEDLKRKALSKLEHEFKPLDKIVRWPCITILTSTIFTIHLVMLLLLF</sequence>
<gene>
    <name evidence="3" type="ORF">ENU08_06790</name>
    <name evidence="2" type="ORF">ENU41_06005</name>
</gene>
<organism evidence="3">
    <name type="scientific">Ignisphaera aggregans</name>
    <dbReference type="NCBI Taxonomy" id="334771"/>
    <lineage>
        <taxon>Archaea</taxon>
        <taxon>Thermoproteota</taxon>
        <taxon>Thermoprotei</taxon>
        <taxon>Desulfurococcales</taxon>
        <taxon>Desulfurococcaceae</taxon>
        <taxon>Ignisphaera</taxon>
    </lineage>
</organism>
<keyword evidence="1" id="KW-1133">Transmembrane helix</keyword>
<dbReference type="AlphaFoldDB" id="A0A7C4NTW9"/>
<comment type="caution">
    <text evidence="3">The sequence shown here is derived from an EMBL/GenBank/DDBJ whole genome shotgun (WGS) entry which is preliminary data.</text>
</comment>
<reference evidence="3" key="1">
    <citation type="journal article" date="2020" name="mSystems">
        <title>Genome- and Community-Level Interaction Insights into Carbon Utilization and Element Cycling Functions of Hydrothermarchaeota in Hydrothermal Sediment.</title>
        <authorList>
            <person name="Zhou Z."/>
            <person name="Liu Y."/>
            <person name="Xu W."/>
            <person name="Pan J."/>
            <person name="Luo Z.H."/>
            <person name="Li M."/>
        </authorList>
    </citation>
    <scope>NUCLEOTIDE SEQUENCE [LARGE SCALE GENOMIC DNA]</scope>
    <source>
        <strain evidence="3">SpSt-637</strain>
        <strain evidence="2">SpSt-667</strain>
    </source>
</reference>
<evidence type="ECO:0000313" key="3">
    <source>
        <dbReference type="EMBL" id="HGQ64932.1"/>
    </source>
</evidence>
<proteinExistence type="predicted"/>
<feature type="transmembrane region" description="Helical" evidence="1">
    <location>
        <begin position="88"/>
        <end position="109"/>
    </location>
</feature>
<name>A0A7C4NTW9_9CREN</name>
<evidence type="ECO:0000313" key="2">
    <source>
        <dbReference type="EMBL" id="HGQ36213.1"/>
    </source>
</evidence>
<protein>
    <submittedName>
        <fullName evidence="3">Uncharacterized protein</fullName>
    </submittedName>
</protein>